<sequence>MSIHCELSDEIGALAAANDATQIFIAHLEETSKDIEVESEEGFEDGEDAADKNETEIVTGHFEGPRIDPLDVIDQVIAVGNSKSWEFLDFEANDPDDMLEGNHQADDFKMPQLLEVADEEIKLYPSWHKYDSWHVINTTGPATSTNQDATSHDQIEPSAMAENRTQPEPNSVAIAAGPTDAMKASSCEKKVPSPVMQVSEERF</sequence>
<accession>A0A401PK78</accession>
<keyword evidence="3" id="KW-1185">Reference proteome</keyword>
<feature type="region of interest" description="Disordered" evidence="1">
    <location>
        <begin position="176"/>
        <end position="203"/>
    </location>
</feature>
<protein>
    <submittedName>
        <fullName evidence="2">Uncharacterized protein</fullName>
    </submittedName>
</protein>
<proteinExistence type="predicted"/>
<evidence type="ECO:0000313" key="3">
    <source>
        <dbReference type="Proteomes" id="UP000288216"/>
    </source>
</evidence>
<dbReference type="Proteomes" id="UP000288216">
    <property type="component" value="Unassembled WGS sequence"/>
</dbReference>
<evidence type="ECO:0000313" key="2">
    <source>
        <dbReference type="EMBL" id="GCB73544.1"/>
    </source>
</evidence>
<dbReference type="EMBL" id="BFAA01000670">
    <property type="protein sequence ID" value="GCB73544.1"/>
    <property type="molecule type" value="Genomic_DNA"/>
</dbReference>
<organism evidence="2 3">
    <name type="scientific">Scyliorhinus torazame</name>
    <name type="common">Cloudy catshark</name>
    <name type="synonym">Catulus torazame</name>
    <dbReference type="NCBI Taxonomy" id="75743"/>
    <lineage>
        <taxon>Eukaryota</taxon>
        <taxon>Metazoa</taxon>
        <taxon>Chordata</taxon>
        <taxon>Craniata</taxon>
        <taxon>Vertebrata</taxon>
        <taxon>Chondrichthyes</taxon>
        <taxon>Elasmobranchii</taxon>
        <taxon>Galeomorphii</taxon>
        <taxon>Galeoidea</taxon>
        <taxon>Carcharhiniformes</taxon>
        <taxon>Scyliorhinidae</taxon>
        <taxon>Scyliorhinus</taxon>
    </lineage>
</organism>
<comment type="caution">
    <text evidence="2">The sequence shown here is derived from an EMBL/GenBank/DDBJ whole genome shotgun (WGS) entry which is preliminary data.</text>
</comment>
<name>A0A401PK78_SCYTO</name>
<dbReference type="STRING" id="75743.A0A401PK78"/>
<dbReference type="AlphaFoldDB" id="A0A401PK78"/>
<gene>
    <name evidence="2" type="ORF">scyTo_0002624</name>
</gene>
<reference evidence="2 3" key="1">
    <citation type="journal article" date="2018" name="Nat. Ecol. Evol.">
        <title>Shark genomes provide insights into elasmobranch evolution and the origin of vertebrates.</title>
        <authorList>
            <person name="Hara Y"/>
            <person name="Yamaguchi K"/>
            <person name="Onimaru K"/>
            <person name="Kadota M"/>
            <person name="Koyanagi M"/>
            <person name="Keeley SD"/>
            <person name="Tatsumi K"/>
            <person name="Tanaka K"/>
            <person name="Motone F"/>
            <person name="Kageyama Y"/>
            <person name="Nozu R"/>
            <person name="Adachi N"/>
            <person name="Nishimura O"/>
            <person name="Nakagawa R"/>
            <person name="Tanegashima C"/>
            <person name="Kiyatake I"/>
            <person name="Matsumoto R"/>
            <person name="Murakumo K"/>
            <person name="Nishida K"/>
            <person name="Terakita A"/>
            <person name="Kuratani S"/>
            <person name="Sato K"/>
            <person name="Hyodo S Kuraku.S."/>
        </authorList>
    </citation>
    <scope>NUCLEOTIDE SEQUENCE [LARGE SCALE GENOMIC DNA]</scope>
</reference>
<evidence type="ECO:0000256" key="1">
    <source>
        <dbReference type="SAM" id="MobiDB-lite"/>
    </source>
</evidence>